<accession>F7AF93</accession>
<feature type="transmembrane region" description="Helical" evidence="1">
    <location>
        <begin position="142"/>
        <end position="161"/>
    </location>
</feature>
<keyword evidence="1" id="KW-1133">Transmembrane helix</keyword>
<name>F7AF93_CIOIN</name>
<reference evidence="2" key="4">
    <citation type="submission" date="2025-09" db="UniProtKB">
        <authorList>
            <consortium name="Ensembl"/>
        </authorList>
    </citation>
    <scope>IDENTIFICATION</scope>
</reference>
<keyword evidence="1" id="KW-0812">Transmembrane</keyword>
<dbReference type="HOGENOM" id="CLU_1566390_0_0_1"/>
<dbReference type="Gene3D" id="2.40.160.110">
    <property type="match status" value="1"/>
</dbReference>
<dbReference type="EMBL" id="EAAA01000906">
    <property type="status" value="NOT_ANNOTATED_CDS"/>
    <property type="molecule type" value="Genomic_DNA"/>
</dbReference>
<protein>
    <submittedName>
        <fullName evidence="2">Uncharacterized protein</fullName>
    </submittedName>
</protein>
<evidence type="ECO:0000313" key="2">
    <source>
        <dbReference type="Ensembl" id="ENSCINP00000021593.2"/>
    </source>
</evidence>
<dbReference type="GeneTree" id="ENSGT00390000011941"/>
<dbReference type="InParanoid" id="F7AF93"/>
<dbReference type="Ensembl" id="ENSCINT00000021839.2">
    <property type="protein sequence ID" value="ENSCINP00000021593.2"/>
    <property type="gene ID" value="ENSCING00000011249.2"/>
</dbReference>
<reference evidence="2" key="2">
    <citation type="journal article" date="2008" name="Genome Biol.">
        <title>Improved genome assembly and evidence-based global gene model set for the chordate Ciona intestinalis: new insight into intron and operon populations.</title>
        <authorList>
            <person name="Satou Y."/>
            <person name="Mineta K."/>
            <person name="Ogasawara M."/>
            <person name="Sasakura Y."/>
            <person name="Shoguchi E."/>
            <person name="Ueno K."/>
            <person name="Yamada L."/>
            <person name="Matsumoto J."/>
            <person name="Wasserscheid J."/>
            <person name="Dewar K."/>
            <person name="Wiley G.B."/>
            <person name="Macmil S.L."/>
            <person name="Roe B.A."/>
            <person name="Zeller R.W."/>
            <person name="Hastings K.E."/>
            <person name="Lemaire P."/>
            <person name="Lindquist E."/>
            <person name="Endo T."/>
            <person name="Hotta K."/>
            <person name="Inaba K."/>
        </authorList>
    </citation>
    <scope>NUCLEOTIDE SEQUENCE [LARGE SCALE GENOMIC DNA]</scope>
    <source>
        <strain evidence="2">wild type</strain>
    </source>
</reference>
<keyword evidence="3" id="KW-1185">Reference proteome</keyword>
<organism evidence="2 3">
    <name type="scientific">Ciona intestinalis</name>
    <name type="common">Transparent sea squirt</name>
    <name type="synonym">Ascidia intestinalis</name>
    <dbReference type="NCBI Taxonomy" id="7719"/>
    <lineage>
        <taxon>Eukaryota</taxon>
        <taxon>Metazoa</taxon>
        <taxon>Chordata</taxon>
        <taxon>Tunicata</taxon>
        <taxon>Ascidiacea</taxon>
        <taxon>Phlebobranchia</taxon>
        <taxon>Cionidae</taxon>
        <taxon>Ciona</taxon>
    </lineage>
</organism>
<proteinExistence type="predicted"/>
<sequence>MVIRMTFSRTPEQPGKTQRTYCVRCADGNWWLSSISINIDDINRLAHALPKVRIQSEATLTKTIIENAGQLTMGVPVTRAYGCQSRMIVTTMRSTNYTLLNQNATVSTDWSVTMKFRTLQVQPFLVTGTGFNDPLLCTDVSTFHIVIIIVPIVYFTIFVIYHRVKEVYGCP</sequence>
<keyword evidence="1" id="KW-0472">Membrane</keyword>
<dbReference type="Proteomes" id="UP000008144">
    <property type="component" value="Chromosome 12"/>
</dbReference>
<evidence type="ECO:0000256" key="1">
    <source>
        <dbReference type="SAM" id="Phobius"/>
    </source>
</evidence>
<reference evidence="2" key="3">
    <citation type="submission" date="2025-08" db="UniProtKB">
        <authorList>
            <consortium name="Ensembl"/>
        </authorList>
    </citation>
    <scope>IDENTIFICATION</scope>
</reference>
<dbReference type="AlphaFoldDB" id="F7AF93"/>
<evidence type="ECO:0000313" key="3">
    <source>
        <dbReference type="Proteomes" id="UP000008144"/>
    </source>
</evidence>
<reference evidence="3" key="1">
    <citation type="journal article" date="2002" name="Science">
        <title>The draft genome of Ciona intestinalis: insights into chordate and vertebrate origins.</title>
        <authorList>
            <person name="Dehal P."/>
            <person name="Satou Y."/>
            <person name="Campbell R.K."/>
            <person name="Chapman J."/>
            <person name="Degnan B."/>
            <person name="De Tomaso A."/>
            <person name="Davidson B."/>
            <person name="Di Gregorio A."/>
            <person name="Gelpke M."/>
            <person name="Goodstein D.M."/>
            <person name="Harafuji N."/>
            <person name="Hastings K.E."/>
            <person name="Ho I."/>
            <person name="Hotta K."/>
            <person name="Huang W."/>
            <person name="Kawashima T."/>
            <person name="Lemaire P."/>
            <person name="Martinez D."/>
            <person name="Meinertzhagen I.A."/>
            <person name="Necula S."/>
            <person name="Nonaka M."/>
            <person name="Putnam N."/>
            <person name="Rash S."/>
            <person name="Saiga H."/>
            <person name="Satake M."/>
            <person name="Terry A."/>
            <person name="Yamada L."/>
            <person name="Wang H.G."/>
            <person name="Awazu S."/>
            <person name="Azumi K."/>
            <person name="Boore J."/>
            <person name="Branno M."/>
            <person name="Chin-Bow S."/>
            <person name="DeSantis R."/>
            <person name="Doyle S."/>
            <person name="Francino P."/>
            <person name="Keys D.N."/>
            <person name="Haga S."/>
            <person name="Hayashi H."/>
            <person name="Hino K."/>
            <person name="Imai K.S."/>
            <person name="Inaba K."/>
            <person name="Kano S."/>
            <person name="Kobayashi K."/>
            <person name="Kobayashi M."/>
            <person name="Lee B.I."/>
            <person name="Makabe K.W."/>
            <person name="Manohar C."/>
            <person name="Matassi G."/>
            <person name="Medina M."/>
            <person name="Mochizuki Y."/>
            <person name="Mount S."/>
            <person name="Morishita T."/>
            <person name="Miura S."/>
            <person name="Nakayama A."/>
            <person name="Nishizaka S."/>
            <person name="Nomoto H."/>
            <person name="Ohta F."/>
            <person name="Oishi K."/>
            <person name="Rigoutsos I."/>
            <person name="Sano M."/>
            <person name="Sasaki A."/>
            <person name="Sasakura Y."/>
            <person name="Shoguchi E."/>
            <person name="Shin-i T."/>
            <person name="Spagnuolo A."/>
            <person name="Stainier D."/>
            <person name="Suzuki M.M."/>
            <person name="Tassy O."/>
            <person name="Takatori N."/>
            <person name="Tokuoka M."/>
            <person name="Yagi K."/>
            <person name="Yoshizaki F."/>
            <person name="Wada S."/>
            <person name="Zhang C."/>
            <person name="Hyatt P.D."/>
            <person name="Larimer F."/>
            <person name="Detter C."/>
            <person name="Doggett N."/>
            <person name="Glavina T."/>
            <person name="Hawkins T."/>
            <person name="Richardson P."/>
            <person name="Lucas S."/>
            <person name="Kohara Y."/>
            <person name="Levine M."/>
            <person name="Satoh N."/>
            <person name="Rokhsar D.S."/>
        </authorList>
    </citation>
    <scope>NUCLEOTIDE SEQUENCE [LARGE SCALE GENOMIC DNA]</scope>
</reference>